<name>A0A5M9KQ10_9PLEO</name>
<evidence type="ECO:0000313" key="2">
    <source>
        <dbReference type="Proteomes" id="UP000245464"/>
    </source>
</evidence>
<dbReference type="KEGG" id="ptrr:90957124"/>
<protein>
    <submittedName>
        <fullName evidence="1">Uncharacterized protein</fullName>
    </submittedName>
</protein>
<dbReference type="AlphaFoldDB" id="A0A5M9KQ10"/>
<reference evidence="1 2" key="1">
    <citation type="journal article" date="2018" name="BMC Genomics">
        <title>Comparative genomics of the wheat fungal pathogen Pyrenophora tritici-repentis reveals chromosomal variations and genome plasticity.</title>
        <authorList>
            <person name="Moolhuijzen P."/>
            <person name="See P.T."/>
            <person name="Hane J.K."/>
            <person name="Shi G."/>
            <person name="Liu Z."/>
            <person name="Oliver R.P."/>
            <person name="Moffat C.S."/>
        </authorList>
    </citation>
    <scope>NUCLEOTIDE SEQUENCE [LARGE SCALE GENOMIC DNA]</scope>
    <source>
        <strain evidence="1">M4</strain>
    </source>
</reference>
<evidence type="ECO:0000313" key="1">
    <source>
        <dbReference type="EMBL" id="KAF7569625.1"/>
    </source>
</evidence>
<organism evidence="1 2">
    <name type="scientific">Pyrenophora tritici-repentis</name>
    <dbReference type="NCBI Taxonomy" id="45151"/>
    <lineage>
        <taxon>Eukaryota</taxon>
        <taxon>Fungi</taxon>
        <taxon>Dikarya</taxon>
        <taxon>Ascomycota</taxon>
        <taxon>Pezizomycotina</taxon>
        <taxon>Dothideomycetes</taxon>
        <taxon>Pleosporomycetidae</taxon>
        <taxon>Pleosporales</taxon>
        <taxon>Pleosporineae</taxon>
        <taxon>Pleosporaceae</taxon>
        <taxon>Pyrenophora</taxon>
    </lineage>
</organism>
<comment type="caution">
    <text evidence="1">The sequence shown here is derived from an EMBL/GenBank/DDBJ whole genome shotgun (WGS) entry which is preliminary data.</text>
</comment>
<dbReference type="Proteomes" id="UP000245464">
    <property type="component" value="Chromosome 6"/>
</dbReference>
<proteinExistence type="predicted"/>
<dbReference type="EMBL" id="NQIK02000006">
    <property type="protein sequence ID" value="KAF7569625.1"/>
    <property type="molecule type" value="Genomic_DNA"/>
</dbReference>
<accession>A0A5M9KQ10</accession>
<dbReference type="RefSeq" id="XP_065961600.1">
    <property type="nucleotide sequence ID" value="XM_066108415.1"/>
</dbReference>
<gene>
    <name evidence="1" type="ORF">PtrM4_120400</name>
</gene>
<dbReference type="GeneID" id="90957124"/>
<sequence>MFALAAVKHSAAQVKCAATQRNTCRLVLSATLKAVARLSTATTNYKITLLKATETVTRNATRFPRSSAHSSAATGPSTTWGSVLTMPRTITEASTFWVFNLMYWNEWHRVHCIADEVSFLV</sequence>